<organism evidence="2">
    <name type="scientific">viral metagenome</name>
    <dbReference type="NCBI Taxonomy" id="1070528"/>
    <lineage>
        <taxon>unclassified sequences</taxon>
        <taxon>metagenomes</taxon>
        <taxon>organismal metagenomes</taxon>
    </lineage>
</organism>
<reference evidence="2" key="1">
    <citation type="submission" date="2020-03" db="EMBL/GenBank/DDBJ databases">
        <title>The deep terrestrial virosphere.</title>
        <authorList>
            <person name="Holmfeldt K."/>
            <person name="Nilsson E."/>
            <person name="Simone D."/>
            <person name="Lopez-Fernandez M."/>
            <person name="Wu X."/>
            <person name="de Brujin I."/>
            <person name="Lundin D."/>
            <person name="Andersson A."/>
            <person name="Bertilsson S."/>
            <person name="Dopson M."/>
        </authorList>
    </citation>
    <scope>NUCLEOTIDE SEQUENCE</scope>
    <source>
        <strain evidence="2">MM415B03019</strain>
    </source>
</reference>
<feature type="transmembrane region" description="Helical" evidence="1">
    <location>
        <begin position="47"/>
        <end position="66"/>
    </location>
</feature>
<sequence length="68" mass="7964">MANETYNKAWCDERHKEIVGKIITNKGLTDKEFIVIWDKINNLDNRLWFVIVLLFMNLGGVIISILSR</sequence>
<keyword evidence="1" id="KW-0472">Membrane</keyword>
<dbReference type="EMBL" id="MT142696">
    <property type="protein sequence ID" value="QJA87313.1"/>
    <property type="molecule type" value="Genomic_DNA"/>
</dbReference>
<name>A0A6M3KYM5_9ZZZZ</name>
<dbReference type="AlphaFoldDB" id="A0A6M3KYM5"/>
<proteinExistence type="predicted"/>
<gene>
    <name evidence="2" type="ORF">MM415B03019_0009</name>
</gene>
<evidence type="ECO:0000256" key="1">
    <source>
        <dbReference type="SAM" id="Phobius"/>
    </source>
</evidence>
<protein>
    <submittedName>
        <fullName evidence="2">Uncharacterized protein</fullName>
    </submittedName>
</protein>
<evidence type="ECO:0000313" key="2">
    <source>
        <dbReference type="EMBL" id="QJA87313.1"/>
    </source>
</evidence>
<accession>A0A6M3KYM5</accession>
<keyword evidence="1" id="KW-0812">Transmembrane</keyword>
<keyword evidence="1" id="KW-1133">Transmembrane helix</keyword>